<name>A0A345DAM0_9BURK</name>
<evidence type="ECO:0000256" key="1">
    <source>
        <dbReference type="ARBA" id="ARBA00004442"/>
    </source>
</evidence>
<dbReference type="OrthoDB" id="9782229at2"/>
<dbReference type="KEGG" id="hyf:DTO96_101139"/>
<dbReference type="InterPro" id="IPR027367">
    <property type="entry name" value="Gly-zipper_YMGG"/>
</dbReference>
<dbReference type="InterPro" id="IPR006664">
    <property type="entry name" value="OMP_bac"/>
</dbReference>
<feature type="domain" description="OmpA-like" evidence="6">
    <location>
        <begin position="108"/>
        <end position="225"/>
    </location>
</feature>
<dbReference type="EMBL" id="CP031124">
    <property type="protein sequence ID" value="AXF85408.1"/>
    <property type="molecule type" value="Genomic_DNA"/>
</dbReference>
<keyword evidence="8" id="KW-1185">Reference proteome</keyword>
<dbReference type="Gene3D" id="3.30.1330.60">
    <property type="entry name" value="OmpA-like domain"/>
    <property type="match status" value="1"/>
</dbReference>
<keyword evidence="5" id="KW-0812">Transmembrane</keyword>
<evidence type="ECO:0000256" key="3">
    <source>
        <dbReference type="ARBA" id="ARBA00023237"/>
    </source>
</evidence>
<reference evidence="8" key="1">
    <citation type="submission" date="2018-07" db="EMBL/GenBank/DDBJ databases">
        <authorList>
            <person name="Kim H."/>
        </authorList>
    </citation>
    <scope>NUCLEOTIDE SEQUENCE [LARGE SCALE GENOMIC DNA]</scope>
    <source>
        <strain evidence="8">F02</strain>
    </source>
</reference>
<gene>
    <name evidence="7" type="primary">yiaD_1</name>
    <name evidence="7" type="ORF">DTO96_101139</name>
</gene>
<protein>
    <submittedName>
        <fullName evidence="7">Putative lipoprotein YiaD</fullName>
    </submittedName>
</protein>
<evidence type="ECO:0000256" key="2">
    <source>
        <dbReference type="ARBA" id="ARBA00023136"/>
    </source>
</evidence>
<sequence>MQRQFKAITAITLAATLALTGCASINEGMQSTGSGTAIGAGLGALAGAAIGAATAGKHETRSILTGAAIGAAAGAGGGYVWSQRMQAQKTAMEKATAGTGIDVSKTTDNRLKLDIPADVSFDSNSYAIKSNFRPILDKFAQTLQANTITTVNIIGHTDSTGNDAINNPLSVNRAASTRDYLTARGVSSSRFTIEGMGSRQPVASNATEAGKAQNRRVEVFIGEPVTH</sequence>
<keyword evidence="7" id="KW-0449">Lipoprotein</keyword>
<evidence type="ECO:0000256" key="4">
    <source>
        <dbReference type="PROSITE-ProRule" id="PRU00473"/>
    </source>
</evidence>
<keyword evidence="5" id="KW-1133">Transmembrane helix</keyword>
<feature type="transmembrane region" description="Helical" evidence="5">
    <location>
        <begin position="63"/>
        <end position="81"/>
    </location>
</feature>
<dbReference type="PRINTS" id="PR01023">
    <property type="entry name" value="NAFLGMOTY"/>
</dbReference>
<dbReference type="Pfam" id="PF13441">
    <property type="entry name" value="Gly-zipper_YMGG"/>
    <property type="match status" value="1"/>
</dbReference>
<dbReference type="GO" id="GO:0009279">
    <property type="term" value="C:cell outer membrane"/>
    <property type="evidence" value="ECO:0007669"/>
    <property type="project" value="UniProtKB-SubCell"/>
</dbReference>
<proteinExistence type="predicted"/>
<accession>A0A345DAM0</accession>
<evidence type="ECO:0000313" key="8">
    <source>
        <dbReference type="Proteomes" id="UP000252182"/>
    </source>
</evidence>
<dbReference type="PROSITE" id="PS51123">
    <property type="entry name" value="OMPA_2"/>
    <property type="match status" value="1"/>
</dbReference>
<evidence type="ECO:0000313" key="7">
    <source>
        <dbReference type="EMBL" id="AXF85408.1"/>
    </source>
</evidence>
<dbReference type="Proteomes" id="UP000252182">
    <property type="component" value="Chromosome"/>
</dbReference>
<dbReference type="SUPFAM" id="SSF103088">
    <property type="entry name" value="OmpA-like"/>
    <property type="match status" value="1"/>
</dbReference>
<dbReference type="AlphaFoldDB" id="A0A345DAM0"/>
<dbReference type="RefSeq" id="WP_114562605.1">
    <property type="nucleotide sequence ID" value="NZ_CP031124.1"/>
</dbReference>
<dbReference type="PANTHER" id="PTHR30329">
    <property type="entry name" value="STATOR ELEMENT OF FLAGELLAR MOTOR COMPLEX"/>
    <property type="match status" value="1"/>
</dbReference>
<dbReference type="Pfam" id="PF00691">
    <property type="entry name" value="OmpA"/>
    <property type="match status" value="1"/>
</dbReference>
<evidence type="ECO:0000256" key="5">
    <source>
        <dbReference type="SAM" id="Phobius"/>
    </source>
</evidence>
<dbReference type="PANTHER" id="PTHR30329:SF21">
    <property type="entry name" value="LIPOPROTEIN YIAD-RELATED"/>
    <property type="match status" value="1"/>
</dbReference>
<dbReference type="PROSITE" id="PS51257">
    <property type="entry name" value="PROKAR_LIPOPROTEIN"/>
    <property type="match status" value="1"/>
</dbReference>
<feature type="transmembrane region" description="Helical" evidence="5">
    <location>
        <begin position="34"/>
        <end position="56"/>
    </location>
</feature>
<evidence type="ECO:0000259" key="6">
    <source>
        <dbReference type="PROSITE" id="PS51123"/>
    </source>
</evidence>
<comment type="subcellular location">
    <subcellularLocation>
        <location evidence="1">Cell outer membrane</location>
    </subcellularLocation>
</comment>
<dbReference type="InterPro" id="IPR006665">
    <property type="entry name" value="OmpA-like"/>
</dbReference>
<dbReference type="InterPro" id="IPR050330">
    <property type="entry name" value="Bact_OuterMem_StrucFunc"/>
</dbReference>
<keyword evidence="2 4" id="KW-0472">Membrane</keyword>
<dbReference type="CDD" id="cd07185">
    <property type="entry name" value="OmpA_C-like"/>
    <property type="match status" value="1"/>
</dbReference>
<organism evidence="7 8">
    <name type="scientific">Ephemeroptericola cinctiostellae</name>
    <dbReference type="NCBI Taxonomy" id="2268024"/>
    <lineage>
        <taxon>Bacteria</taxon>
        <taxon>Pseudomonadati</taxon>
        <taxon>Pseudomonadota</taxon>
        <taxon>Betaproteobacteria</taxon>
        <taxon>Burkholderiales</taxon>
        <taxon>Burkholderiaceae</taxon>
        <taxon>Ephemeroptericola</taxon>
    </lineage>
</organism>
<keyword evidence="3" id="KW-0998">Cell outer membrane</keyword>
<dbReference type="InterPro" id="IPR036737">
    <property type="entry name" value="OmpA-like_sf"/>
</dbReference>
<dbReference type="PRINTS" id="PR01021">
    <property type="entry name" value="OMPADOMAIN"/>
</dbReference>